<gene>
    <name evidence="1" type="ORF">SVIM_LOCUS413384</name>
</gene>
<evidence type="ECO:0000313" key="1">
    <source>
        <dbReference type="EMBL" id="VFU57232.1"/>
    </source>
</evidence>
<name>A0A6N2MVI2_SALVM</name>
<proteinExistence type="predicted"/>
<sequence length="83" mass="9856">MDHQAACQTASQGRKCGLEQLGRFFLLPTEPTRAHTIQCNELEISRDRLYVFWRFELKKNKIYSTSLYIINASRFLFLSLRRE</sequence>
<organism evidence="1">
    <name type="scientific">Salix viminalis</name>
    <name type="common">Common osier</name>
    <name type="synonym">Basket willow</name>
    <dbReference type="NCBI Taxonomy" id="40686"/>
    <lineage>
        <taxon>Eukaryota</taxon>
        <taxon>Viridiplantae</taxon>
        <taxon>Streptophyta</taxon>
        <taxon>Embryophyta</taxon>
        <taxon>Tracheophyta</taxon>
        <taxon>Spermatophyta</taxon>
        <taxon>Magnoliopsida</taxon>
        <taxon>eudicotyledons</taxon>
        <taxon>Gunneridae</taxon>
        <taxon>Pentapetalae</taxon>
        <taxon>rosids</taxon>
        <taxon>fabids</taxon>
        <taxon>Malpighiales</taxon>
        <taxon>Salicaceae</taxon>
        <taxon>Saliceae</taxon>
        <taxon>Salix</taxon>
    </lineage>
</organism>
<dbReference type="EMBL" id="CAADRP010001941">
    <property type="protein sequence ID" value="VFU57232.1"/>
    <property type="molecule type" value="Genomic_DNA"/>
</dbReference>
<accession>A0A6N2MVI2</accession>
<reference evidence="1" key="1">
    <citation type="submission" date="2019-03" db="EMBL/GenBank/DDBJ databases">
        <authorList>
            <person name="Mank J."/>
            <person name="Almeida P."/>
        </authorList>
    </citation>
    <scope>NUCLEOTIDE SEQUENCE</scope>
    <source>
        <strain evidence="1">78183</strain>
    </source>
</reference>
<dbReference type="AlphaFoldDB" id="A0A6N2MVI2"/>
<protein>
    <submittedName>
        <fullName evidence="1">Uncharacterized protein</fullName>
    </submittedName>
</protein>